<dbReference type="SUPFAM" id="SSF48498">
    <property type="entry name" value="Tetracyclin repressor-like, C-terminal domain"/>
    <property type="match status" value="1"/>
</dbReference>
<dbReference type="RefSeq" id="WP_066748581.1">
    <property type="nucleotide sequence ID" value="NZ_CP016757.1"/>
</dbReference>
<dbReference type="SUPFAM" id="SSF46689">
    <property type="entry name" value="Homeodomain-like"/>
    <property type="match status" value="1"/>
</dbReference>
<dbReference type="InterPro" id="IPR001647">
    <property type="entry name" value="HTH_TetR"/>
</dbReference>
<evidence type="ECO:0000313" key="4">
    <source>
        <dbReference type="EMBL" id="ANZ46438.1"/>
    </source>
</evidence>
<keyword evidence="1 2" id="KW-0238">DNA-binding</keyword>
<dbReference type="InterPro" id="IPR036271">
    <property type="entry name" value="Tet_transcr_reg_TetR-rel_C_sf"/>
</dbReference>
<accession>A0A1B2I8X2</accession>
<sequence length="205" mass="23580">MYKKGNKRKNQAEQTRRHIYETAAKLFTEKSFEEVTVNDIVAASGTSVGAFYHHFKNKQGIMVVTYRTLDEQYREYYRDIICGPECAGKCSIEKIELFMCNTVELIADIGRDFLSVFYQYILRDSSVSDSMLDSGREFFSILREMIAEGKKLGEIPEEVDTEQTIRDLTIIARGCEVEWCISRGKVEIDSQSMSLIKKYLRGLTA</sequence>
<evidence type="ECO:0000256" key="1">
    <source>
        <dbReference type="ARBA" id="ARBA00023125"/>
    </source>
</evidence>
<dbReference type="Gene3D" id="1.10.357.10">
    <property type="entry name" value="Tetracycline Repressor, domain 2"/>
    <property type="match status" value="1"/>
</dbReference>
<dbReference type="OrthoDB" id="9780824at2"/>
<dbReference type="AlphaFoldDB" id="A0A1B2I8X2"/>
<dbReference type="PRINTS" id="PR00455">
    <property type="entry name" value="HTHTETR"/>
</dbReference>
<gene>
    <name evidence="4" type="ORF">BED41_15820</name>
</gene>
<dbReference type="PROSITE" id="PS50977">
    <property type="entry name" value="HTH_TETR_2"/>
    <property type="match status" value="1"/>
</dbReference>
<evidence type="ECO:0000259" key="3">
    <source>
        <dbReference type="PROSITE" id="PS50977"/>
    </source>
</evidence>
<dbReference type="KEGG" id="cpor:BED41_15820"/>
<dbReference type="GO" id="GO:0003677">
    <property type="term" value="F:DNA binding"/>
    <property type="evidence" value="ECO:0007669"/>
    <property type="project" value="UniProtKB-UniRule"/>
</dbReference>
<dbReference type="PANTHER" id="PTHR43479">
    <property type="entry name" value="ACREF/ENVCD OPERON REPRESSOR-RELATED"/>
    <property type="match status" value="1"/>
</dbReference>
<name>A0A1B2I8X2_9BACT</name>
<protein>
    <recommendedName>
        <fullName evidence="3">HTH tetR-type domain-containing protein</fullName>
    </recommendedName>
</protein>
<feature type="domain" description="HTH tetR-type" evidence="3">
    <location>
        <begin position="13"/>
        <end position="73"/>
    </location>
</feature>
<dbReference type="PANTHER" id="PTHR43479:SF11">
    <property type="entry name" value="ACREF_ENVCD OPERON REPRESSOR-RELATED"/>
    <property type="match status" value="1"/>
</dbReference>
<dbReference type="STRING" id="1197717.BED41_15820"/>
<dbReference type="Proteomes" id="UP000093044">
    <property type="component" value="Chromosome"/>
</dbReference>
<dbReference type="Pfam" id="PF00440">
    <property type="entry name" value="TetR_N"/>
    <property type="match status" value="1"/>
</dbReference>
<dbReference type="GeneID" id="83059314"/>
<evidence type="ECO:0000313" key="5">
    <source>
        <dbReference type="Proteomes" id="UP000093044"/>
    </source>
</evidence>
<proteinExistence type="predicted"/>
<reference evidence="4" key="1">
    <citation type="submission" date="2016-08" db="EMBL/GenBank/DDBJ databases">
        <title>Complete genome of Cloacibacillus porcorum.</title>
        <authorList>
            <person name="Looft T."/>
            <person name="Bayles D.O."/>
            <person name="Alt D.P."/>
        </authorList>
    </citation>
    <scope>NUCLEOTIDE SEQUENCE [LARGE SCALE GENOMIC DNA]</scope>
    <source>
        <strain evidence="4">CL-84</strain>
    </source>
</reference>
<dbReference type="EMBL" id="CP016757">
    <property type="protein sequence ID" value="ANZ46438.1"/>
    <property type="molecule type" value="Genomic_DNA"/>
</dbReference>
<organism evidence="4 5">
    <name type="scientific">Cloacibacillus porcorum</name>
    <dbReference type="NCBI Taxonomy" id="1197717"/>
    <lineage>
        <taxon>Bacteria</taxon>
        <taxon>Thermotogati</taxon>
        <taxon>Synergistota</taxon>
        <taxon>Synergistia</taxon>
        <taxon>Synergistales</taxon>
        <taxon>Synergistaceae</taxon>
        <taxon>Cloacibacillus</taxon>
    </lineage>
</organism>
<evidence type="ECO:0000256" key="2">
    <source>
        <dbReference type="PROSITE-ProRule" id="PRU00335"/>
    </source>
</evidence>
<feature type="DNA-binding region" description="H-T-H motif" evidence="2">
    <location>
        <begin position="36"/>
        <end position="55"/>
    </location>
</feature>
<dbReference type="InterPro" id="IPR050624">
    <property type="entry name" value="HTH-type_Tx_Regulator"/>
</dbReference>
<dbReference type="InterPro" id="IPR009057">
    <property type="entry name" value="Homeodomain-like_sf"/>
</dbReference>
<keyword evidence="5" id="KW-1185">Reference proteome</keyword>